<gene>
    <name evidence="2" type="ORF">BECKTC1821E_GA0114239_108712</name>
</gene>
<reference evidence="2" key="1">
    <citation type="submission" date="2019-02" db="EMBL/GenBank/DDBJ databases">
        <authorList>
            <person name="Gruber-Vodicka R. H."/>
            <person name="Seah K. B. B."/>
        </authorList>
    </citation>
    <scope>NUCLEOTIDE SEQUENCE</scope>
    <source>
        <strain evidence="2">BECK_BZ125</strain>
    </source>
</reference>
<feature type="compositionally biased region" description="Basic and acidic residues" evidence="1">
    <location>
        <begin position="66"/>
        <end position="79"/>
    </location>
</feature>
<name>A0A450Z1B0_9GAMM</name>
<feature type="region of interest" description="Disordered" evidence="1">
    <location>
        <begin position="56"/>
        <end position="80"/>
    </location>
</feature>
<evidence type="ECO:0000256" key="1">
    <source>
        <dbReference type="SAM" id="MobiDB-lite"/>
    </source>
</evidence>
<organism evidence="2">
    <name type="scientific">Candidatus Kentrum sp. TC</name>
    <dbReference type="NCBI Taxonomy" id="2126339"/>
    <lineage>
        <taxon>Bacteria</taxon>
        <taxon>Pseudomonadati</taxon>
        <taxon>Pseudomonadota</taxon>
        <taxon>Gammaproteobacteria</taxon>
        <taxon>Candidatus Kentrum</taxon>
    </lineage>
</organism>
<evidence type="ECO:0000313" key="2">
    <source>
        <dbReference type="EMBL" id="VFK47570.1"/>
    </source>
</evidence>
<accession>A0A450Z1B0</accession>
<protein>
    <submittedName>
        <fullName evidence="2">Uncharacterized protein</fullName>
    </submittedName>
</protein>
<proteinExistence type="predicted"/>
<dbReference type="EMBL" id="CAADFT010000087">
    <property type="protein sequence ID" value="VFK47570.1"/>
    <property type="molecule type" value="Genomic_DNA"/>
</dbReference>
<sequence length="117" mass="13352">MRRFIFISPTRSKMIRIAFVGANAIHVSGLGETVRVLETLVAMKVYRVGVETMKDHHRLSSSLSKSKKEGKGNDSDPSKQRLQWESGFVHVSEKMERITDGGPSRFLPRIKRQLRIE</sequence>
<dbReference type="AlphaFoldDB" id="A0A450Z1B0"/>